<keyword evidence="2" id="KW-1185">Reference proteome</keyword>
<gene>
    <name evidence="1" type="ORF">J8J14_22530</name>
</gene>
<reference evidence="1 2" key="1">
    <citation type="submission" date="2021-03" db="EMBL/GenBank/DDBJ databases">
        <authorList>
            <person name="So Y."/>
        </authorList>
    </citation>
    <scope>NUCLEOTIDE SEQUENCE [LARGE SCALE GENOMIC DNA]</scope>
    <source>
        <strain evidence="1 2">SSH11</strain>
    </source>
</reference>
<proteinExistence type="predicted"/>
<protein>
    <submittedName>
        <fullName evidence="1">Uncharacterized protein</fullName>
    </submittedName>
</protein>
<evidence type="ECO:0000313" key="2">
    <source>
        <dbReference type="Proteomes" id="UP000681594"/>
    </source>
</evidence>
<evidence type="ECO:0000313" key="1">
    <source>
        <dbReference type="EMBL" id="MBP0447539.1"/>
    </source>
</evidence>
<comment type="caution">
    <text evidence="1">The sequence shown here is derived from an EMBL/GenBank/DDBJ whole genome shotgun (WGS) entry which is preliminary data.</text>
</comment>
<organism evidence="1 2">
    <name type="scientific">Pararoseomonas baculiformis</name>
    <dbReference type="NCBI Taxonomy" id="2820812"/>
    <lineage>
        <taxon>Bacteria</taxon>
        <taxon>Pseudomonadati</taxon>
        <taxon>Pseudomonadota</taxon>
        <taxon>Alphaproteobacteria</taxon>
        <taxon>Acetobacterales</taxon>
        <taxon>Acetobacteraceae</taxon>
        <taxon>Pararoseomonas</taxon>
    </lineage>
</organism>
<sequence>MRASEIVDLQASWRKLGGEGSEMMRLIATAIMGPQSFARKWQPGQEQERARLIDRTIICDVSLVLEPDSPG</sequence>
<dbReference type="EMBL" id="JAGIZB010000040">
    <property type="protein sequence ID" value="MBP0447539.1"/>
    <property type="molecule type" value="Genomic_DNA"/>
</dbReference>
<dbReference type="Proteomes" id="UP000681594">
    <property type="component" value="Unassembled WGS sequence"/>
</dbReference>
<accession>A0ABS4AKI0</accession>
<dbReference type="RefSeq" id="WP_209381807.1">
    <property type="nucleotide sequence ID" value="NZ_JAGIZB010000040.1"/>
</dbReference>
<name>A0ABS4AKI0_9PROT</name>